<feature type="transmembrane region" description="Helical" evidence="9">
    <location>
        <begin position="207"/>
        <end position="232"/>
    </location>
</feature>
<feature type="domain" description="Peptidase S1" evidence="10">
    <location>
        <begin position="385"/>
        <end position="615"/>
    </location>
</feature>
<dbReference type="Proteomes" id="UP000186698">
    <property type="component" value="Chromosome 7S"/>
</dbReference>
<dbReference type="InterPro" id="IPR009003">
    <property type="entry name" value="Peptidase_S1_PA"/>
</dbReference>
<feature type="compositionally biased region" description="Low complexity" evidence="8">
    <location>
        <begin position="131"/>
        <end position="142"/>
    </location>
</feature>
<proteinExistence type="predicted"/>
<gene>
    <name evidence="13" type="primary">tmprss4.S</name>
</gene>
<dbReference type="PROSITE" id="PS50240">
    <property type="entry name" value="TRYPSIN_DOM"/>
    <property type="match status" value="1"/>
</dbReference>
<evidence type="ECO:0000256" key="2">
    <source>
        <dbReference type="ARBA" id="ARBA00022801"/>
    </source>
</evidence>
<keyword evidence="1 7" id="KW-0645">Protease</keyword>
<dbReference type="GO" id="GO:0016020">
    <property type="term" value="C:membrane"/>
    <property type="evidence" value="ECO:0007669"/>
    <property type="project" value="InterPro"/>
</dbReference>
<dbReference type="Gene3D" id="3.10.250.10">
    <property type="entry name" value="SRCR-like domain"/>
    <property type="match status" value="1"/>
</dbReference>
<dbReference type="SUPFAM" id="SSF57424">
    <property type="entry name" value="LDL receptor-like module"/>
    <property type="match status" value="1"/>
</dbReference>
<keyword evidence="2 7" id="KW-0378">Hydrolase</keyword>
<evidence type="ECO:0000256" key="7">
    <source>
        <dbReference type="RuleBase" id="RU363034"/>
    </source>
</evidence>
<dbReference type="SMART" id="SM00202">
    <property type="entry name" value="SR"/>
    <property type="match status" value="1"/>
</dbReference>
<keyword evidence="5" id="KW-0325">Glycoprotein</keyword>
<protein>
    <submittedName>
        <fullName evidence="13">Transmembrane protease serine 4 isoform X1</fullName>
    </submittedName>
</protein>
<dbReference type="InterPro" id="IPR033116">
    <property type="entry name" value="TRYPSIN_SER"/>
</dbReference>
<dbReference type="CTD" id="108697596"/>
<evidence type="ECO:0000313" key="12">
    <source>
        <dbReference type="Proteomes" id="UP000186698"/>
    </source>
</evidence>
<evidence type="ECO:0000256" key="3">
    <source>
        <dbReference type="ARBA" id="ARBA00022825"/>
    </source>
</evidence>
<dbReference type="InterPro" id="IPR001314">
    <property type="entry name" value="Peptidase_S1A"/>
</dbReference>
<dbReference type="SUPFAM" id="SSF56487">
    <property type="entry name" value="SRCR-like"/>
    <property type="match status" value="1"/>
</dbReference>
<evidence type="ECO:0000256" key="1">
    <source>
        <dbReference type="ARBA" id="ARBA00022670"/>
    </source>
</evidence>
<evidence type="ECO:0000256" key="8">
    <source>
        <dbReference type="SAM" id="MobiDB-lite"/>
    </source>
</evidence>
<keyword evidence="3 7" id="KW-0720">Serine protease</keyword>
<evidence type="ECO:0000259" key="11">
    <source>
        <dbReference type="PROSITE" id="PS50287"/>
    </source>
</evidence>
<dbReference type="InterPro" id="IPR002172">
    <property type="entry name" value="LDrepeatLR_classA_rpt"/>
</dbReference>
<dbReference type="GeneID" id="108697596"/>
<feature type="compositionally biased region" description="Low complexity" evidence="8">
    <location>
        <begin position="50"/>
        <end position="82"/>
    </location>
</feature>
<dbReference type="Pfam" id="PF15494">
    <property type="entry name" value="SRCR_2"/>
    <property type="match status" value="1"/>
</dbReference>
<dbReference type="OrthoDB" id="6380398at2759"/>
<keyword evidence="12" id="KW-1185">Reference proteome</keyword>
<dbReference type="CDD" id="cd00112">
    <property type="entry name" value="LDLa"/>
    <property type="match status" value="1"/>
</dbReference>
<evidence type="ECO:0000313" key="13">
    <source>
        <dbReference type="RefSeq" id="XP_041427301.1"/>
    </source>
</evidence>
<evidence type="ECO:0000256" key="4">
    <source>
        <dbReference type="ARBA" id="ARBA00023157"/>
    </source>
</evidence>
<dbReference type="PANTHER" id="PTHR24252:SF24">
    <property type="entry name" value="TRANSMEMBRANE PROTEASE SERINE 2-LIKE ISOFORM X1"/>
    <property type="match status" value="1"/>
</dbReference>
<sequence length="625" mass="66491">MSVGEEDVNIVIASSTAGGDEGSGRITQPSMPRRAIATVPTIVSASTTHTSGPTRTSAPTTRTPGPTTFATSRTSGTTAPTTHNSWLINNSSHTPGPTGTTGPTVNPTGSAASSSNIPRSTGTIATNPIVPTWTPAPATHTPNSTRTPLPTIHTPGPVRTPANAARVPGPSRIPGPASGTPRPVPKPETGGPTVNYKKEKAFPIRKYCVPTVAVLLVLASIAVVSILIKVVLDNYYYFCVKSFKFIPLGQRCDGKSDCAGDEDESRCVQPFDVTADSNVRFKEAGSLLQLYVPSRSSWSFICSDNWDTTKAKAVCAQVGYFSEPVSSSVSVSEISTPSTVLYSTVQVLNDRSIQVNPSLGGSCTSGQVVSLSCAACGTRHKQQRIIGGSNSDIMRYPWQVDLQYMGQHICGGSILNSRWILTAAHCFDKGQRQIDRWRVQYGVTTLTYVFGYFVDKIFLHSRYVVDHYPNDIALLKLKSDIVVSASVQSVCLPGYDNNLADGSSLWVTGWGHTVEGGAAKASQLQEVTINLISSTTCNQEYGGQILDTMLCAGKIEGGADTCKGDSGGPLVSLGQNSRWDQVGIVSWGDGCGRPNNVGVYTNVLSFLNWIYGVMRVSMVQNCALC</sequence>
<dbReference type="Gene3D" id="2.40.10.10">
    <property type="entry name" value="Trypsin-like serine proteases"/>
    <property type="match status" value="2"/>
</dbReference>
<dbReference type="PANTHER" id="PTHR24252">
    <property type="entry name" value="ACROSIN-RELATED"/>
    <property type="match status" value="1"/>
</dbReference>
<dbReference type="InterPro" id="IPR018114">
    <property type="entry name" value="TRYPSIN_HIS"/>
</dbReference>
<dbReference type="RefSeq" id="XP_041427301.1">
    <property type="nucleotide sequence ID" value="XM_041571367.1"/>
</dbReference>
<feature type="compositionally biased region" description="Polar residues" evidence="8">
    <location>
        <begin position="83"/>
        <end position="93"/>
    </location>
</feature>
<feature type="region of interest" description="Disordered" evidence="8">
    <location>
        <begin position="45"/>
        <end position="192"/>
    </location>
</feature>
<keyword evidence="4" id="KW-1015">Disulfide bond</keyword>
<keyword evidence="9" id="KW-0472">Membrane</keyword>
<feature type="region of interest" description="Disordered" evidence="8">
    <location>
        <begin position="1"/>
        <end position="29"/>
    </location>
</feature>
<dbReference type="InterPro" id="IPR001190">
    <property type="entry name" value="SRCR"/>
</dbReference>
<feature type="domain" description="SRCR" evidence="11">
    <location>
        <begin position="271"/>
        <end position="319"/>
    </location>
</feature>
<dbReference type="InterPro" id="IPR036055">
    <property type="entry name" value="LDL_receptor-like_sf"/>
</dbReference>
<organism evidence="12 13">
    <name type="scientific">Xenopus laevis</name>
    <name type="common">African clawed frog</name>
    <dbReference type="NCBI Taxonomy" id="8355"/>
    <lineage>
        <taxon>Eukaryota</taxon>
        <taxon>Metazoa</taxon>
        <taxon>Chordata</taxon>
        <taxon>Craniata</taxon>
        <taxon>Vertebrata</taxon>
        <taxon>Euteleostomi</taxon>
        <taxon>Amphibia</taxon>
        <taxon>Batrachia</taxon>
        <taxon>Anura</taxon>
        <taxon>Pipoidea</taxon>
        <taxon>Pipidae</taxon>
        <taxon>Xenopodinae</taxon>
        <taxon>Xenopus</taxon>
        <taxon>Xenopus</taxon>
    </lineage>
</organism>
<comment type="caution">
    <text evidence="6">Lacks conserved residue(s) required for the propagation of feature annotation.</text>
</comment>
<name>A0A8J1LCV4_XENLA</name>
<dbReference type="PROSITE" id="PS50287">
    <property type="entry name" value="SRCR_2"/>
    <property type="match status" value="1"/>
</dbReference>
<dbReference type="PROSITE" id="PS00134">
    <property type="entry name" value="TRYPSIN_HIS"/>
    <property type="match status" value="1"/>
</dbReference>
<dbReference type="SUPFAM" id="SSF50494">
    <property type="entry name" value="Trypsin-like serine proteases"/>
    <property type="match status" value="1"/>
</dbReference>
<dbReference type="SMART" id="SM00020">
    <property type="entry name" value="Tryp_SPc"/>
    <property type="match status" value="1"/>
</dbReference>
<evidence type="ECO:0000259" key="10">
    <source>
        <dbReference type="PROSITE" id="PS50240"/>
    </source>
</evidence>
<dbReference type="AlphaFoldDB" id="A0A8J1LCV4"/>
<keyword evidence="9 13" id="KW-0812">Transmembrane</keyword>
<dbReference type="GO" id="GO:0006508">
    <property type="term" value="P:proteolysis"/>
    <property type="evidence" value="ECO:0007669"/>
    <property type="project" value="UniProtKB-KW"/>
</dbReference>
<dbReference type="InterPro" id="IPR043504">
    <property type="entry name" value="Peptidase_S1_PA_chymotrypsin"/>
</dbReference>
<keyword evidence="9" id="KW-1133">Transmembrane helix</keyword>
<accession>A0A8J1LCV4</accession>
<feature type="compositionally biased region" description="Polar residues" evidence="8">
    <location>
        <begin position="110"/>
        <end position="126"/>
    </location>
</feature>
<reference evidence="13" key="1">
    <citation type="submission" date="2025-08" db="UniProtKB">
        <authorList>
            <consortium name="RefSeq"/>
        </authorList>
    </citation>
    <scope>IDENTIFICATION</scope>
    <source>
        <strain evidence="13">J_2021</strain>
        <tissue evidence="13">Erythrocytes</tissue>
    </source>
</reference>
<evidence type="ECO:0000256" key="6">
    <source>
        <dbReference type="PROSITE-ProRule" id="PRU00196"/>
    </source>
</evidence>
<dbReference type="GO" id="GO:0004252">
    <property type="term" value="F:serine-type endopeptidase activity"/>
    <property type="evidence" value="ECO:0007669"/>
    <property type="project" value="InterPro"/>
</dbReference>
<dbReference type="Gene3D" id="4.10.400.10">
    <property type="entry name" value="Low-density Lipoprotein Receptor"/>
    <property type="match status" value="1"/>
</dbReference>
<dbReference type="Pfam" id="PF00089">
    <property type="entry name" value="Trypsin"/>
    <property type="match status" value="1"/>
</dbReference>
<dbReference type="FunFam" id="2.40.10.10:FF:000003">
    <property type="entry name" value="Transmembrane serine protease 3"/>
    <property type="match status" value="1"/>
</dbReference>
<evidence type="ECO:0000256" key="5">
    <source>
        <dbReference type="ARBA" id="ARBA00023180"/>
    </source>
</evidence>
<dbReference type="InterPro" id="IPR036772">
    <property type="entry name" value="SRCR-like_dom_sf"/>
</dbReference>
<dbReference type="PRINTS" id="PR00722">
    <property type="entry name" value="CHYMOTRYPSIN"/>
</dbReference>
<dbReference type="PROSITE" id="PS00135">
    <property type="entry name" value="TRYPSIN_SER"/>
    <property type="match status" value="1"/>
</dbReference>
<feature type="compositionally biased region" description="Low complexity" evidence="8">
    <location>
        <begin position="94"/>
        <end position="109"/>
    </location>
</feature>
<dbReference type="InterPro" id="IPR001254">
    <property type="entry name" value="Trypsin_dom"/>
</dbReference>
<dbReference type="CDD" id="cd00190">
    <property type="entry name" value="Tryp_SPc"/>
    <property type="match status" value="1"/>
</dbReference>
<evidence type="ECO:0000256" key="9">
    <source>
        <dbReference type="SAM" id="Phobius"/>
    </source>
</evidence>